<accession>A0A7V1LLC1</accession>
<dbReference type="SUPFAM" id="SSF53218">
    <property type="entry name" value="Molybdenum cofactor biosynthesis proteins"/>
    <property type="match status" value="1"/>
</dbReference>
<evidence type="ECO:0000313" key="9">
    <source>
        <dbReference type="EMBL" id="HED10133.1"/>
    </source>
</evidence>
<dbReference type="InterPro" id="IPR051920">
    <property type="entry name" value="MPT_Adenylyltrnsfr/MoaC-Rel"/>
</dbReference>
<dbReference type="PANTHER" id="PTHR43764">
    <property type="entry name" value="MOLYBDENUM COFACTOR BIOSYNTHESIS"/>
    <property type="match status" value="1"/>
</dbReference>
<dbReference type="Proteomes" id="UP000886005">
    <property type="component" value="Unassembled WGS sequence"/>
</dbReference>
<dbReference type="Gene3D" id="3.30.70.640">
    <property type="entry name" value="Molybdopterin cofactor biosynthesis C (MoaC) domain"/>
    <property type="match status" value="1"/>
</dbReference>
<dbReference type="InterPro" id="IPR036522">
    <property type="entry name" value="MoaC_sf"/>
</dbReference>
<dbReference type="PIRSF" id="PIRSF036594">
    <property type="entry name" value="MoaC_MogA"/>
    <property type="match status" value="1"/>
</dbReference>
<comment type="caution">
    <text evidence="9">The sequence shown here is derived from an EMBL/GenBank/DDBJ whole genome shotgun (WGS) entry which is preliminary data.</text>
</comment>
<dbReference type="NCBIfam" id="TIGR00581">
    <property type="entry name" value="moaC"/>
    <property type="match status" value="1"/>
</dbReference>
<name>A0A7V1LLC1_CALAY</name>
<dbReference type="Gene3D" id="3.40.980.10">
    <property type="entry name" value="MoaB/Mog-like domain"/>
    <property type="match status" value="1"/>
</dbReference>
<dbReference type="GO" id="GO:0006777">
    <property type="term" value="P:Mo-molybdopterin cofactor biosynthetic process"/>
    <property type="evidence" value="ECO:0007669"/>
    <property type="project" value="UniProtKB-KW"/>
</dbReference>
<dbReference type="InterPro" id="IPR001453">
    <property type="entry name" value="MoaB/Mog_dom"/>
</dbReference>
<organism evidence="9">
    <name type="scientific">Caldithrix abyssi</name>
    <dbReference type="NCBI Taxonomy" id="187145"/>
    <lineage>
        <taxon>Bacteria</taxon>
        <taxon>Pseudomonadati</taxon>
        <taxon>Calditrichota</taxon>
        <taxon>Calditrichia</taxon>
        <taxon>Calditrichales</taxon>
        <taxon>Calditrichaceae</taxon>
        <taxon>Caldithrix</taxon>
    </lineage>
</organism>
<dbReference type="AlphaFoldDB" id="A0A7V1LLC1"/>
<dbReference type="Pfam" id="PF00994">
    <property type="entry name" value="MoCF_biosynth"/>
    <property type="match status" value="1"/>
</dbReference>
<protein>
    <recommendedName>
        <fullName evidence="3">Molybdopterin adenylyltransferase</fullName>
        <ecNumber evidence="2">2.7.7.75</ecNumber>
    </recommendedName>
</protein>
<evidence type="ECO:0000259" key="8">
    <source>
        <dbReference type="SMART" id="SM00852"/>
    </source>
</evidence>
<dbReference type="UniPathway" id="UPA00344"/>
<dbReference type="InterPro" id="IPR036425">
    <property type="entry name" value="MoaB/Mog-like_dom_sf"/>
</dbReference>
<keyword evidence="4" id="KW-0501">Molybdenum cofactor biosynthesis</keyword>
<dbReference type="PROSITE" id="PS01078">
    <property type="entry name" value="MOCF_BIOSYNTHESIS_1"/>
    <property type="match status" value="1"/>
</dbReference>
<comment type="function">
    <text evidence="7">Catalyzes the adenylation of molybdopterin as part of the biosynthesis of the molybdenum-cofactor.</text>
</comment>
<dbReference type="SMART" id="SM00852">
    <property type="entry name" value="MoCF_biosynth"/>
    <property type="match status" value="1"/>
</dbReference>
<evidence type="ECO:0000256" key="6">
    <source>
        <dbReference type="ARBA" id="ARBA00055087"/>
    </source>
</evidence>
<dbReference type="InterPro" id="IPR023045">
    <property type="entry name" value="MoaC"/>
</dbReference>
<dbReference type="GO" id="GO:0061598">
    <property type="term" value="F:molybdopterin adenylyltransferase activity"/>
    <property type="evidence" value="ECO:0007669"/>
    <property type="project" value="UniProtKB-EC"/>
</dbReference>
<dbReference type="CDD" id="cd00886">
    <property type="entry name" value="MogA_MoaB"/>
    <property type="match status" value="1"/>
</dbReference>
<dbReference type="InterPro" id="IPR012247">
    <property type="entry name" value="MoaC_MogA"/>
</dbReference>
<dbReference type="SUPFAM" id="SSF55040">
    <property type="entry name" value="Molybdenum cofactor biosynthesis protein C, MoaC"/>
    <property type="match status" value="1"/>
</dbReference>
<evidence type="ECO:0000256" key="1">
    <source>
        <dbReference type="ARBA" id="ARBA00005046"/>
    </source>
</evidence>
<feature type="domain" description="MoaB/Mog" evidence="8">
    <location>
        <begin position="149"/>
        <end position="293"/>
    </location>
</feature>
<dbReference type="EC" id="2.7.7.75" evidence="2"/>
<dbReference type="InterPro" id="IPR008284">
    <property type="entry name" value="MoCF_biosynth_CS"/>
</dbReference>
<reference evidence="9" key="1">
    <citation type="journal article" date="2020" name="mSystems">
        <title>Genome- and Community-Level Interaction Insights into Carbon Utilization and Element Cycling Functions of Hydrothermarchaeota in Hydrothermal Sediment.</title>
        <authorList>
            <person name="Zhou Z."/>
            <person name="Liu Y."/>
            <person name="Xu W."/>
            <person name="Pan J."/>
            <person name="Luo Z.H."/>
            <person name="Li M."/>
        </authorList>
    </citation>
    <scope>NUCLEOTIDE SEQUENCE [LARGE SCALE GENOMIC DNA]</scope>
    <source>
        <strain evidence="9">HyVt-456</strain>
    </source>
</reference>
<dbReference type="EMBL" id="DRLD01000155">
    <property type="protein sequence ID" value="HED10133.1"/>
    <property type="molecule type" value="Genomic_DNA"/>
</dbReference>
<evidence type="ECO:0000256" key="4">
    <source>
        <dbReference type="ARBA" id="ARBA00023150"/>
    </source>
</evidence>
<dbReference type="Pfam" id="PF01967">
    <property type="entry name" value="MoaC"/>
    <property type="match status" value="1"/>
</dbReference>
<evidence type="ECO:0000256" key="5">
    <source>
        <dbReference type="ARBA" id="ARBA00051131"/>
    </source>
</evidence>
<dbReference type="NCBIfam" id="NF002947">
    <property type="entry name" value="PRK03604.1"/>
    <property type="match status" value="1"/>
</dbReference>
<dbReference type="NCBIfam" id="TIGR00177">
    <property type="entry name" value="molyb_syn"/>
    <property type="match status" value="1"/>
</dbReference>
<gene>
    <name evidence="9" type="ORF">ENJ10_05565</name>
</gene>
<proteinExistence type="predicted"/>
<evidence type="ECO:0000256" key="3">
    <source>
        <dbReference type="ARBA" id="ARBA00013491"/>
    </source>
</evidence>
<comment type="pathway">
    <text evidence="1">Cofactor biosynthesis; molybdopterin biosynthesis.</text>
</comment>
<comment type="function">
    <text evidence="6">Catalyzes the conversion of (8S)-3',8-cyclo-7,8-dihydroguanosine 5'-triphosphate to cyclic pyranopterin monophosphate (cPMP).</text>
</comment>
<evidence type="ECO:0000256" key="7">
    <source>
        <dbReference type="ARBA" id="ARBA00058212"/>
    </source>
</evidence>
<evidence type="ECO:0000256" key="2">
    <source>
        <dbReference type="ARBA" id="ARBA00012509"/>
    </source>
</evidence>
<sequence length="314" mass="34629">MIDVSPKFNTLRYAMAEGVLHGTPEIMEKIKNNEVPKGDVRQVSRAAGIQAAKRTAEWIVFCHSLPVDWVEIGFELGESTMTVRAEVRAVWKTGVEMEAMTAVSAALLNAYDMLKPFDEELSFGHIRLVKKKGGKSDFKDSFARPLRAAVLVISDSTFAGTRKDKSGKIIEGFLREKGLDVVVYDILPDEAARIRDRVQGLADEDDVDLILTTGGTGFGPKDHTPEAVKPLLEKESPGIVEALRKHGKERTPYAMLSREVAGIRGRSVIITLPGSSRGALESLQALFPGLPHAFPMLWGGGHDEEKRWLKPERK</sequence>
<comment type="catalytic activity">
    <reaction evidence="5">
        <text>molybdopterin + ATP + H(+) = adenylyl-molybdopterin + diphosphate</text>
        <dbReference type="Rhea" id="RHEA:31331"/>
        <dbReference type="ChEBI" id="CHEBI:15378"/>
        <dbReference type="ChEBI" id="CHEBI:30616"/>
        <dbReference type="ChEBI" id="CHEBI:33019"/>
        <dbReference type="ChEBI" id="CHEBI:58698"/>
        <dbReference type="ChEBI" id="CHEBI:62727"/>
        <dbReference type="EC" id="2.7.7.75"/>
    </reaction>
</comment>
<dbReference type="InterPro" id="IPR002820">
    <property type="entry name" value="Mopterin_CF_biosynth-C_dom"/>
</dbReference>
<dbReference type="PANTHER" id="PTHR43764:SF1">
    <property type="entry name" value="MOLYBDOPTERIN MOLYBDOTRANSFERASE"/>
    <property type="match status" value="1"/>
</dbReference>